<proteinExistence type="predicted"/>
<dbReference type="AlphaFoldDB" id="A0A444F7U6"/>
<comment type="caution">
    <text evidence="1">The sequence shown here is derived from an EMBL/GenBank/DDBJ whole genome shotgun (WGS) entry which is preliminary data.</text>
</comment>
<organism evidence="1 2">
    <name type="scientific">Ensete ventricosum</name>
    <name type="common">Abyssinian banana</name>
    <name type="synonym">Musa ensete</name>
    <dbReference type="NCBI Taxonomy" id="4639"/>
    <lineage>
        <taxon>Eukaryota</taxon>
        <taxon>Viridiplantae</taxon>
        <taxon>Streptophyta</taxon>
        <taxon>Embryophyta</taxon>
        <taxon>Tracheophyta</taxon>
        <taxon>Spermatophyta</taxon>
        <taxon>Magnoliopsida</taxon>
        <taxon>Liliopsida</taxon>
        <taxon>Zingiberales</taxon>
        <taxon>Musaceae</taxon>
        <taxon>Ensete</taxon>
    </lineage>
</organism>
<protein>
    <submittedName>
        <fullName evidence="1">Uncharacterized protein</fullName>
    </submittedName>
</protein>
<dbReference type="PANTHER" id="PTHR43383">
    <property type="entry name" value="NODULIN 6"/>
    <property type="match status" value="1"/>
</dbReference>
<gene>
    <name evidence="1" type="ORF">B296_00036725</name>
</gene>
<dbReference type="PANTHER" id="PTHR43383:SF2">
    <property type="entry name" value="AMIDOHYDROLASE 2 FAMILY PROTEIN"/>
    <property type="match status" value="1"/>
</dbReference>
<dbReference type="Proteomes" id="UP000287651">
    <property type="component" value="Unassembled WGS sequence"/>
</dbReference>
<reference evidence="1 2" key="1">
    <citation type="journal article" date="2014" name="Agronomy (Basel)">
        <title>A Draft Genome Sequence for Ensete ventricosum, the Drought-Tolerant Tree Against Hunger.</title>
        <authorList>
            <person name="Harrison J."/>
            <person name="Moore K.A."/>
            <person name="Paszkiewicz K."/>
            <person name="Jones T."/>
            <person name="Grant M."/>
            <person name="Ambacheew D."/>
            <person name="Muzemil S."/>
            <person name="Studholme D.J."/>
        </authorList>
    </citation>
    <scope>NUCLEOTIDE SEQUENCE [LARGE SCALE GENOMIC DNA]</scope>
</reference>
<evidence type="ECO:0000313" key="1">
    <source>
        <dbReference type="EMBL" id="RRT70161.1"/>
    </source>
</evidence>
<name>A0A444F7U6_ENSVE</name>
<sequence>MVASEYNNCFPCPTLQRSLRDIAALYNCRASLEELENHRKSSGLLSITAKCFGAANISAVLIDDGILFDKMCDLEWHKSFAPAVGRILRIEHLAETILNDVRIPHLLFSSILLPHKSVVADKIVAMKTIAAYRSGLQIDTEVSKADAEKGLLADLNGKYGEIICFCNFSAGRPVRIKNKSLIDFLFICSLEVATSFDLPMQVHTG</sequence>
<dbReference type="Gene3D" id="3.20.20.140">
    <property type="entry name" value="Metal-dependent hydrolases"/>
    <property type="match status" value="1"/>
</dbReference>
<accession>A0A444F7U6</accession>
<dbReference type="EMBL" id="AMZH03004110">
    <property type="protein sequence ID" value="RRT70161.1"/>
    <property type="molecule type" value="Genomic_DNA"/>
</dbReference>
<evidence type="ECO:0000313" key="2">
    <source>
        <dbReference type="Proteomes" id="UP000287651"/>
    </source>
</evidence>